<accession>A0A6A6TY78</accession>
<evidence type="ECO:0008006" key="5">
    <source>
        <dbReference type="Google" id="ProtNLM"/>
    </source>
</evidence>
<gene>
    <name evidence="3" type="ORF">BT63DRAFT_107252</name>
</gene>
<sequence length="346" mass="39362">MQFGSICMVLSHRINRTRNDNQVEPLVEKFYLYWGLAVRALNEQLESDNVPHSDWAMAGVLALLFADIQHGVSLNWRCHLDGLYRLIELRGGFKAIVRSIRLTPLLFVLWPTVVIANTTCPASDITSEFDELQDLLEQLNIEESPLQACPSPLFAEIIKINQLRGVASQRNHSLLDDISQQAYKLLDRIDEFSPKLWIKSKAQSKEDWLLVAEVYQASIRIYCILSLQSLRVLPKSRSLRTRCLDDNHLLHDALSKGLSRLRTSRLLLWPLVVLGVEAAHGDLTIRQFVSSQLQAVSRNLGIYLPLLALQVLDSFWQSGAKSWDACFDKPYAFTTQIAVDCSRLQH</sequence>
<dbReference type="EMBL" id="MU004243">
    <property type="protein sequence ID" value="KAF2664386.1"/>
    <property type="molecule type" value="Genomic_DNA"/>
</dbReference>
<reference evidence="3" key="1">
    <citation type="journal article" date="2020" name="Stud. Mycol.">
        <title>101 Dothideomycetes genomes: a test case for predicting lifestyles and emergence of pathogens.</title>
        <authorList>
            <person name="Haridas S."/>
            <person name="Albert R."/>
            <person name="Binder M."/>
            <person name="Bloem J."/>
            <person name="Labutti K."/>
            <person name="Salamov A."/>
            <person name="Andreopoulos B."/>
            <person name="Baker S."/>
            <person name="Barry K."/>
            <person name="Bills G."/>
            <person name="Bluhm B."/>
            <person name="Cannon C."/>
            <person name="Castanera R."/>
            <person name="Culley D."/>
            <person name="Daum C."/>
            <person name="Ezra D."/>
            <person name="Gonzalez J."/>
            <person name="Henrissat B."/>
            <person name="Kuo A."/>
            <person name="Liang C."/>
            <person name="Lipzen A."/>
            <person name="Lutzoni F."/>
            <person name="Magnuson J."/>
            <person name="Mondo S."/>
            <person name="Nolan M."/>
            <person name="Ohm R."/>
            <person name="Pangilinan J."/>
            <person name="Park H.-J."/>
            <person name="Ramirez L."/>
            <person name="Alfaro M."/>
            <person name="Sun H."/>
            <person name="Tritt A."/>
            <person name="Yoshinaga Y."/>
            <person name="Zwiers L.-H."/>
            <person name="Turgeon B."/>
            <person name="Goodwin S."/>
            <person name="Spatafora J."/>
            <person name="Crous P."/>
            <person name="Grigoriev I."/>
        </authorList>
    </citation>
    <scope>NUCLEOTIDE SEQUENCE</scope>
    <source>
        <strain evidence="3">CBS 115976</strain>
    </source>
</reference>
<dbReference type="Proteomes" id="UP000799302">
    <property type="component" value="Unassembled WGS sequence"/>
</dbReference>
<dbReference type="InterPro" id="IPR021858">
    <property type="entry name" value="Fun_TF"/>
</dbReference>
<comment type="subcellular location">
    <subcellularLocation>
        <location evidence="1">Nucleus</location>
    </subcellularLocation>
</comment>
<keyword evidence="4" id="KW-1185">Reference proteome</keyword>
<protein>
    <recommendedName>
        <fullName evidence="5">Transcription factor domain-containing protein</fullName>
    </recommendedName>
</protein>
<dbReference type="PANTHER" id="PTHR37534">
    <property type="entry name" value="TRANSCRIPTIONAL ACTIVATOR PROTEIN UGA3"/>
    <property type="match status" value="1"/>
</dbReference>
<dbReference type="GO" id="GO:0005634">
    <property type="term" value="C:nucleus"/>
    <property type="evidence" value="ECO:0007669"/>
    <property type="project" value="UniProtKB-SubCell"/>
</dbReference>
<dbReference type="GO" id="GO:0045944">
    <property type="term" value="P:positive regulation of transcription by RNA polymerase II"/>
    <property type="evidence" value="ECO:0007669"/>
    <property type="project" value="TreeGrafter"/>
</dbReference>
<name>A0A6A6TY78_9PEZI</name>
<evidence type="ECO:0000256" key="1">
    <source>
        <dbReference type="ARBA" id="ARBA00004123"/>
    </source>
</evidence>
<evidence type="ECO:0000256" key="2">
    <source>
        <dbReference type="ARBA" id="ARBA00023242"/>
    </source>
</evidence>
<dbReference type="GO" id="GO:0003700">
    <property type="term" value="F:DNA-binding transcription factor activity"/>
    <property type="evidence" value="ECO:0007669"/>
    <property type="project" value="TreeGrafter"/>
</dbReference>
<dbReference type="GO" id="GO:0000976">
    <property type="term" value="F:transcription cis-regulatory region binding"/>
    <property type="evidence" value="ECO:0007669"/>
    <property type="project" value="TreeGrafter"/>
</dbReference>
<proteinExistence type="predicted"/>
<keyword evidence="2" id="KW-0539">Nucleus</keyword>
<evidence type="ECO:0000313" key="4">
    <source>
        <dbReference type="Proteomes" id="UP000799302"/>
    </source>
</evidence>
<dbReference type="AlphaFoldDB" id="A0A6A6TY78"/>
<evidence type="ECO:0000313" key="3">
    <source>
        <dbReference type="EMBL" id="KAF2664386.1"/>
    </source>
</evidence>
<organism evidence="3 4">
    <name type="scientific">Microthyrium microscopicum</name>
    <dbReference type="NCBI Taxonomy" id="703497"/>
    <lineage>
        <taxon>Eukaryota</taxon>
        <taxon>Fungi</taxon>
        <taxon>Dikarya</taxon>
        <taxon>Ascomycota</taxon>
        <taxon>Pezizomycotina</taxon>
        <taxon>Dothideomycetes</taxon>
        <taxon>Dothideomycetes incertae sedis</taxon>
        <taxon>Microthyriales</taxon>
        <taxon>Microthyriaceae</taxon>
        <taxon>Microthyrium</taxon>
    </lineage>
</organism>
<dbReference type="OrthoDB" id="5386330at2759"/>
<dbReference type="Pfam" id="PF11951">
    <property type="entry name" value="Fungal_trans_2"/>
    <property type="match status" value="1"/>
</dbReference>
<dbReference type="PANTHER" id="PTHR37534:SF48">
    <property type="entry name" value="FINGER DOMAIN PROTEIN, PUTATIVE-RELATED"/>
    <property type="match status" value="1"/>
</dbReference>